<comment type="subcellular location">
    <subcellularLocation>
        <location evidence="1 7">Cytoplasm</location>
    </subcellularLocation>
</comment>
<dbReference type="HAMAP" id="MF_01894">
    <property type="entry name" value="Smc_prok"/>
    <property type="match status" value="1"/>
</dbReference>
<feature type="coiled-coil region" evidence="7">
    <location>
        <begin position="966"/>
        <end position="1028"/>
    </location>
</feature>
<dbReference type="GO" id="GO:0005524">
    <property type="term" value="F:ATP binding"/>
    <property type="evidence" value="ECO:0007669"/>
    <property type="project" value="UniProtKB-UniRule"/>
</dbReference>
<dbReference type="FunFam" id="3.40.50.300:FF:000984">
    <property type="entry name" value="Chromosome partition protein Smc"/>
    <property type="match status" value="1"/>
</dbReference>
<evidence type="ECO:0000313" key="9">
    <source>
        <dbReference type="EMBL" id="QIK76995.1"/>
    </source>
</evidence>
<dbReference type="AlphaFoldDB" id="A0A6G7YJT1"/>
<dbReference type="InterPro" id="IPR010935">
    <property type="entry name" value="SMC_hinge"/>
</dbReference>
<gene>
    <name evidence="7 9" type="primary">smc</name>
    <name evidence="9" type="ORF">G7071_17675</name>
</gene>
<dbReference type="InterPro" id="IPR011890">
    <property type="entry name" value="SMC_prok"/>
</dbReference>
<feature type="coiled-coil region" evidence="7">
    <location>
        <begin position="685"/>
        <end position="747"/>
    </location>
</feature>
<dbReference type="Gene3D" id="3.40.50.300">
    <property type="entry name" value="P-loop containing nucleotide triphosphate hydrolases"/>
    <property type="match status" value="2"/>
</dbReference>
<dbReference type="GO" id="GO:0005694">
    <property type="term" value="C:chromosome"/>
    <property type="evidence" value="ECO:0007669"/>
    <property type="project" value="InterPro"/>
</dbReference>
<evidence type="ECO:0000256" key="2">
    <source>
        <dbReference type="ARBA" id="ARBA00022490"/>
    </source>
</evidence>
<dbReference type="Pfam" id="PF02463">
    <property type="entry name" value="SMC_N"/>
    <property type="match status" value="1"/>
</dbReference>
<evidence type="ECO:0000256" key="1">
    <source>
        <dbReference type="ARBA" id="ARBA00004496"/>
    </source>
</evidence>
<evidence type="ECO:0000259" key="8">
    <source>
        <dbReference type="SMART" id="SM00968"/>
    </source>
</evidence>
<dbReference type="PANTHER" id="PTHR43977">
    <property type="entry name" value="STRUCTURAL MAINTENANCE OF CHROMOSOMES PROTEIN 3"/>
    <property type="match status" value="1"/>
</dbReference>
<dbReference type="GO" id="GO:0016887">
    <property type="term" value="F:ATP hydrolysis activity"/>
    <property type="evidence" value="ECO:0007669"/>
    <property type="project" value="InterPro"/>
</dbReference>
<keyword evidence="5 7" id="KW-0175">Coiled coil</keyword>
<keyword evidence="4 7" id="KW-0067">ATP-binding</keyword>
<comment type="subunit">
    <text evidence="7">Homodimer.</text>
</comment>
<accession>A0A6G7YJT1</accession>
<organism evidence="9 10">
    <name type="scientific">Nocardioides piscis</name>
    <dbReference type="NCBI Taxonomy" id="2714938"/>
    <lineage>
        <taxon>Bacteria</taxon>
        <taxon>Bacillati</taxon>
        <taxon>Actinomycetota</taxon>
        <taxon>Actinomycetes</taxon>
        <taxon>Propionibacteriales</taxon>
        <taxon>Nocardioidaceae</taxon>
        <taxon>Nocardioides</taxon>
    </lineage>
</organism>
<dbReference type="InterPro" id="IPR027417">
    <property type="entry name" value="P-loop_NTPase"/>
</dbReference>
<comment type="similarity">
    <text evidence="7">Belongs to the SMC family.</text>
</comment>
<dbReference type="GO" id="GO:0005737">
    <property type="term" value="C:cytoplasm"/>
    <property type="evidence" value="ECO:0007669"/>
    <property type="project" value="UniProtKB-SubCell"/>
</dbReference>
<sequence length="1184" mass="128368">MYLKSLTLKGFKSFASATTLNLEPGITCIVGPNGSGKSNVVDALAWVMGEQGVKSLRGGKMEDVIFAGTSGRPPLGRAEVALTIDNSDGALPIEYAEVTISRTMFRNGGSEYAINGSSCRLLDVQELLSDSGIGREMHVIVGQGQLDTILHATPEDRRGFIEEAAGVLKHRKRKEKALRKLDSTDGNLTRLNDLLSEIRRQLKPLGRQAEVARRAASVQADVRDARARLVADDLVQARHALEQELADESILVERREQVETALAQAREREAALEAALRTDLPELAKAQETWFALSGLKERLRGTQSLAAERLRNAAGAAETDTVDSGRDPDELEAQAARIREQETEIGAQVEEHRTGLEAAVAHRRTAEDAAADEERRISGLVRAAADRREGLARLHGQVNALKSRAAAADDEIGRLRSAREEALARAERAQKDFTALETKVAGLDAGEEGLDAEHEAAVAALDDIEERLARAREQAQQADRDRAGLVARRDALELGLNRKDGAGALLAATDKVTGLVASVAALLNVQAGFEAAVAAALGTAADAVVVTGADAALAAIAHLKDEDLGRAGLLLGGGTTLDSGRPALPAHAHYALDVVEAPTDVRPALSRLLAGVAVVDDLPAARALVAELPELTAVTRDGDLISAHFAAGGSTRQPSLLETQAAVDDATAKLHDATATTERLGFEISRLEAERHDALKRADVALAKLHESDATLAAVAEELGQHGSQARSARGEAERLERAIVAAQEAHESDVAGLAELEHRLATAQEAPDEEPDVTERERLVEAAKAARQAEMDARLALRTTEERARALNGRADSMLRAAQAERESRARAVERRQQLILEGEAAQTVNEGVTVVLQHLERSVMLAADARAAVEESRQEREQQLLAIRTTLRDLAREHDELVNSVHRDEMARTQQKMRIEQLEERALEELGLTGDALVADYGPETLVPFSGPVAEGDETPDPVPFVREEQQKRLRTAERELAMLGRVNPLALEEFTAMEERHQFLSEQLEDLRRTRKDLLDIVREVDDRVEQVFREAYADVEKAFDSTFARLFPGGEGRLVLTDPDNMLTTGIEVEARPAGKKVKRLSLLSGGERSLVAVAFLVSLFKARPSPFYILDEVEAALDDTNLGRLLEIYEELRENSQLLVITHQKRTMEVGDALYGVTMRGDGVSAVISQRLERAESA</sequence>
<comment type="domain">
    <text evidence="7">Contains large globular domains required for ATP hydrolysis at each terminus and a third globular domain forming a flexible hinge near the middle of the molecule. These domains are separated by coiled-coil structures.</text>
</comment>
<dbReference type="EMBL" id="CP049866">
    <property type="protein sequence ID" value="QIK76995.1"/>
    <property type="molecule type" value="Genomic_DNA"/>
</dbReference>
<keyword evidence="3 7" id="KW-0547">Nucleotide-binding</keyword>
<dbReference type="InterPro" id="IPR036277">
    <property type="entry name" value="SMC_hinge_sf"/>
</dbReference>
<dbReference type="SUPFAM" id="SSF52540">
    <property type="entry name" value="P-loop containing nucleoside triphosphate hydrolases"/>
    <property type="match status" value="1"/>
</dbReference>
<keyword evidence="6 7" id="KW-0238">DNA-binding</keyword>
<proteinExistence type="inferred from homology"/>
<feature type="binding site" evidence="7">
    <location>
        <begin position="32"/>
        <end position="39"/>
    </location>
    <ligand>
        <name>ATP</name>
        <dbReference type="ChEBI" id="CHEBI:30616"/>
    </ligand>
</feature>
<dbReference type="GO" id="GO:0007059">
    <property type="term" value="P:chromosome segregation"/>
    <property type="evidence" value="ECO:0007669"/>
    <property type="project" value="UniProtKB-UniRule"/>
</dbReference>
<dbReference type="Pfam" id="PF06470">
    <property type="entry name" value="SMC_hinge"/>
    <property type="match status" value="1"/>
</dbReference>
<dbReference type="NCBIfam" id="TIGR02168">
    <property type="entry name" value="SMC_prok_B"/>
    <property type="match status" value="1"/>
</dbReference>
<dbReference type="Gene3D" id="3.30.70.1620">
    <property type="match status" value="1"/>
</dbReference>
<dbReference type="GO" id="GO:0030261">
    <property type="term" value="P:chromosome condensation"/>
    <property type="evidence" value="ECO:0007669"/>
    <property type="project" value="InterPro"/>
</dbReference>
<dbReference type="KEGG" id="npi:G7071_17675"/>
<feature type="coiled-coil region" evidence="7">
    <location>
        <begin position="392"/>
        <end position="489"/>
    </location>
</feature>
<reference evidence="9 10" key="1">
    <citation type="submission" date="2020-03" db="EMBL/GenBank/DDBJ databases">
        <title>Nocardioides sp. nov., isolated from fish.</title>
        <authorList>
            <person name="Hyun D.-W."/>
            <person name="Bae J.-W."/>
        </authorList>
    </citation>
    <scope>NUCLEOTIDE SEQUENCE [LARGE SCALE GENOMIC DNA]</scope>
    <source>
        <strain evidence="9 10">HDW12A</strain>
    </source>
</reference>
<dbReference type="RefSeq" id="WP_166320679.1">
    <property type="nucleotide sequence ID" value="NZ_CP049866.1"/>
</dbReference>
<dbReference type="PIRSF" id="PIRSF005719">
    <property type="entry name" value="SMC"/>
    <property type="match status" value="1"/>
</dbReference>
<dbReference type="SMART" id="SM00968">
    <property type="entry name" value="SMC_hinge"/>
    <property type="match status" value="1"/>
</dbReference>
<dbReference type="GO" id="GO:0003677">
    <property type="term" value="F:DNA binding"/>
    <property type="evidence" value="ECO:0007669"/>
    <property type="project" value="UniProtKB-UniRule"/>
</dbReference>
<dbReference type="Proteomes" id="UP000502035">
    <property type="component" value="Chromosome"/>
</dbReference>
<dbReference type="FunFam" id="3.40.50.300:FF:000901">
    <property type="entry name" value="Chromosome partition protein Smc"/>
    <property type="match status" value="1"/>
</dbReference>
<dbReference type="GO" id="GO:0006260">
    <property type="term" value="P:DNA replication"/>
    <property type="evidence" value="ECO:0007669"/>
    <property type="project" value="UniProtKB-UniRule"/>
</dbReference>
<keyword evidence="2 7" id="KW-0963">Cytoplasm</keyword>
<evidence type="ECO:0000313" key="10">
    <source>
        <dbReference type="Proteomes" id="UP000502035"/>
    </source>
</evidence>
<dbReference type="CDD" id="cd03278">
    <property type="entry name" value="ABC_SMC_barmotin"/>
    <property type="match status" value="1"/>
</dbReference>
<evidence type="ECO:0000256" key="6">
    <source>
        <dbReference type="ARBA" id="ARBA00023125"/>
    </source>
</evidence>
<dbReference type="GO" id="GO:0007062">
    <property type="term" value="P:sister chromatid cohesion"/>
    <property type="evidence" value="ECO:0007669"/>
    <property type="project" value="InterPro"/>
</dbReference>
<comment type="function">
    <text evidence="7">Required for chromosome condensation and partitioning.</text>
</comment>
<dbReference type="SUPFAM" id="SSF75553">
    <property type="entry name" value="Smc hinge domain"/>
    <property type="match status" value="1"/>
</dbReference>
<evidence type="ECO:0000256" key="5">
    <source>
        <dbReference type="ARBA" id="ARBA00023054"/>
    </source>
</evidence>
<dbReference type="InterPro" id="IPR024704">
    <property type="entry name" value="SMC"/>
</dbReference>
<evidence type="ECO:0000256" key="3">
    <source>
        <dbReference type="ARBA" id="ARBA00022741"/>
    </source>
</evidence>
<name>A0A6G7YJT1_9ACTN</name>
<feature type="domain" description="SMC hinge" evidence="8">
    <location>
        <begin position="514"/>
        <end position="626"/>
    </location>
</feature>
<dbReference type="InterPro" id="IPR003395">
    <property type="entry name" value="RecF/RecN/SMC_N"/>
</dbReference>
<protein>
    <recommendedName>
        <fullName evidence="7">Chromosome partition protein Smc</fullName>
    </recommendedName>
</protein>
<dbReference type="Gene3D" id="1.20.1060.20">
    <property type="match status" value="1"/>
</dbReference>
<evidence type="ECO:0000256" key="4">
    <source>
        <dbReference type="ARBA" id="ARBA00022840"/>
    </source>
</evidence>
<dbReference type="Gene3D" id="1.10.287.1490">
    <property type="match status" value="1"/>
</dbReference>
<keyword evidence="10" id="KW-1185">Reference proteome</keyword>
<evidence type="ECO:0000256" key="7">
    <source>
        <dbReference type="HAMAP-Rule" id="MF_01894"/>
    </source>
</evidence>